<protein>
    <submittedName>
        <fullName evidence="1">Uncharacterized protein</fullName>
    </submittedName>
</protein>
<organism evidence="1 2">
    <name type="scientific">Lolium multiflorum</name>
    <name type="common">Italian ryegrass</name>
    <name type="synonym">Lolium perenne subsp. multiflorum</name>
    <dbReference type="NCBI Taxonomy" id="4521"/>
    <lineage>
        <taxon>Eukaryota</taxon>
        <taxon>Viridiplantae</taxon>
        <taxon>Streptophyta</taxon>
        <taxon>Embryophyta</taxon>
        <taxon>Tracheophyta</taxon>
        <taxon>Spermatophyta</taxon>
        <taxon>Magnoliopsida</taxon>
        <taxon>Liliopsida</taxon>
        <taxon>Poales</taxon>
        <taxon>Poaceae</taxon>
        <taxon>BOP clade</taxon>
        <taxon>Pooideae</taxon>
        <taxon>Poodae</taxon>
        <taxon>Poeae</taxon>
        <taxon>Poeae Chloroplast Group 2 (Poeae type)</taxon>
        <taxon>Loliodinae</taxon>
        <taxon>Loliinae</taxon>
        <taxon>Lolium</taxon>
    </lineage>
</organism>
<dbReference type="EMBL" id="JAUUTY010000001">
    <property type="protein sequence ID" value="KAK1698878.1"/>
    <property type="molecule type" value="Genomic_DNA"/>
</dbReference>
<dbReference type="SUPFAM" id="SSF140860">
    <property type="entry name" value="Pseudo ankyrin repeat-like"/>
    <property type="match status" value="1"/>
</dbReference>
<evidence type="ECO:0000313" key="2">
    <source>
        <dbReference type="Proteomes" id="UP001231189"/>
    </source>
</evidence>
<dbReference type="AlphaFoldDB" id="A0AAD8U746"/>
<gene>
    <name evidence="1" type="ORF">QYE76_015575</name>
</gene>
<dbReference type="Proteomes" id="UP001231189">
    <property type="component" value="Unassembled WGS sequence"/>
</dbReference>
<sequence>MASEIKVLEDTTAATGVGVAAMGQADAAEESLKDDVYTGAAYGDLEKLHRLVEREGRAVKEPDGLGYHALQWAALNNRVAAAQYIVEVHNSPCFLIRSF</sequence>
<comment type="caution">
    <text evidence="1">The sequence shown here is derived from an EMBL/GenBank/DDBJ whole genome shotgun (WGS) entry which is preliminary data.</text>
</comment>
<keyword evidence="2" id="KW-1185">Reference proteome</keyword>
<dbReference type="InterPro" id="IPR036770">
    <property type="entry name" value="Ankyrin_rpt-contain_sf"/>
</dbReference>
<evidence type="ECO:0000313" key="1">
    <source>
        <dbReference type="EMBL" id="KAK1698878.1"/>
    </source>
</evidence>
<accession>A0AAD8U746</accession>
<proteinExistence type="predicted"/>
<dbReference type="Gene3D" id="1.25.40.20">
    <property type="entry name" value="Ankyrin repeat-containing domain"/>
    <property type="match status" value="1"/>
</dbReference>
<name>A0AAD8U746_LOLMU</name>
<reference evidence="1" key="1">
    <citation type="submission" date="2023-07" db="EMBL/GenBank/DDBJ databases">
        <title>A chromosome-level genome assembly of Lolium multiflorum.</title>
        <authorList>
            <person name="Chen Y."/>
            <person name="Copetti D."/>
            <person name="Kolliker R."/>
            <person name="Studer B."/>
        </authorList>
    </citation>
    <scope>NUCLEOTIDE SEQUENCE</scope>
    <source>
        <strain evidence="1">02402/16</strain>
        <tissue evidence="1">Leaf</tissue>
    </source>
</reference>